<accession>A0A917CCD3</accession>
<dbReference type="RefSeq" id="WP_189026107.1">
    <property type="nucleotide sequence ID" value="NZ_BMKR01000011.1"/>
</dbReference>
<proteinExistence type="predicted"/>
<sequence>MQIKEAITTCEAHVKKLENQLKGFYTVNIARNYREGSVEEEADILDEIANCKLFISIYDVLENEGVKEGNTYDEYSAYLSKAREHLIEHEKLKDEIESKNASEIKNINLLLKSFNKQLLELNINNLAP</sequence>
<dbReference type="Proteomes" id="UP000637643">
    <property type="component" value="Unassembled WGS sequence"/>
</dbReference>
<reference evidence="1" key="1">
    <citation type="journal article" date="2014" name="Int. J. Syst. Evol. Microbiol.">
        <title>Complete genome sequence of Corynebacterium casei LMG S-19264T (=DSM 44701T), isolated from a smear-ripened cheese.</title>
        <authorList>
            <consortium name="US DOE Joint Genome Institute (JGI-PGF)"/>
            <person name="Walter F."/>
            <person name="Albersmeier A."/>
            <person name="Kalinowski J."/>
            <person name="Ruckert C."/>
        </authorList>
    </citation>
    <scope>NUCLEOTIDE SEQUENCE</scope>
    <source>
        <strain evidence="1">CGMCC 1.16134</strain>
    </source>
</reference>
<gene>
    <name evidence="1" type="ORF">GCM10010912_29940</name>
</gene>
<dbReference type="EMBL" id="BMKR01000011">
    <property type="protein sequence ID" value="GGF82852.1"/>
    <property type="molecule type" value="Genomic_DNA"/>
</dbReference>
<protein>
    <submittedName>
        <fullName evidence="1">Uncharacterized protein</fullName>
    </submittedName>
</protein>
<dbReference type="AlphaFoldDB" id="A0A917CCD3"/>
<organism evidence="1 2">
    <name type="scientific">Paenibacillus albidus</name>
    <dbReference type="NCBI Taxonomy" id="2041023"/>
    <lineage>
        <taxon>Bacteria</taxon>
        <taxon>Bacillati</taxon>
        <taxon>Bacillota</taxon>
        <taxon>Bacilli</taxon>
        <taxon>Bacillales</taxon>
        <taxon>Paenibacillaceae</taxon>
        <taxon>Paenibacillus</taxon>
    </lineage>
</organism>
<name>A0A917CCD3_9BACL</name>
<evidence type="ECO:0000313" key="1">
    <source>
        <dbReference type="EMBL" id="GGF82852.1"/>
    </source>
</evidence>
<reference evidence="1" key="2">
    <citation type="submission" date="2020-09" db="EMBL/GenBank/DDBJ databases">
        <authorList>
            <person name="Sun Q."/>
            <person name="Zhou Y."/>
        </authorList>
    </citation>
    <scope>NUCLEOTIDE SEQUENCE</scope>
    <source>
        <strain evidence="1">CGMCC 1.16134</strain>
    </source>
</reference>
<comment type="caution">
    <text evidence="1">The sequence shown here is derived from an EMBL/GenBank/DDBJ whole genome shotgun (WGS) entry which is preliminary data.</text>
</comment>
<evidence type="ECO:0000313" key="2">
    <source>
        <dbReference type="Proteomes" id="UP000637643"/>
    </source>
</evidence>
<keyword evidence="2" id="KW-1185">Reference proteome</keyword>